<reference evidence="3 4" key="1">
    <citation type="journal article" date="2013" name="Genome Announc.">
        <title>Whole Genome Sequencing of Thermus oshimai JL-2 and Thermus thermophilus JL-18, Incomplete Denitrifiers from the United States Great Basin.</title>
        <authorList>
            <person name="Murugapiran S.K."/>
            <person name="Huntemann M."/>
            <person name="Wei C.L."/>
            <person name="Han J."/>
            <person name="Detter J.C."/>
            <person name="Han C.S."/>
            <person name="Erkkila T.H."/>
            <person name="Teshima H."/>
            <person name="Chen A."/>
            <person name="Kyrpides N."/>
            <person name="Mavrommatis K."/>
            <person name="Markowitz V."/>
            <person name="Szeto E."/>
            <person name="Ivanova N."/>
            <person name="Pagani I."/>
            <person name="Lam J."/>
            <person name="McDonald A.I."/>
            <person name="Dodsworth J.A."/>
            <person name="Pati A."/>
            <person name="Goodwin L."/>
            <person name="Peters L."/>
            <person name="Pitluck S."/>
            <person name="Woyke T."/>
            <person name="Hedlund B.P."/>
        </authorList>
    </citation>
    <scope>NUCLEOTIDE SEQUENCE</scope>
    <source>
        <strain evidence="3 4">JL-2</strain>
    </source>
</reference>
<dbReference type="Pfam" id="PF09704">
    <property type="entry name" value="Cas_Cas5d"/>
    <property type="match status" value="1"/>
</dbReference>
<keyword evidence="1" id="KW-0051">Antiviral defense</keyword>
<dbReference type="NCBIfam" id="TIGR02593">
    <property type="entry name" value="CRISPR_cas5"/>
    <property type="match status" value="1"/>
</dbReference>
<dbReference type="InterPro" id="IPR021124">
    <property type="entry name" value="CRISPR-assoc_prot_Cas5"/>
</dbReference>
<evidence type="ECO:0000313" key="3">
    <source>
        <dbReference type="EMBL" id="AFV75990.1"/>
    </source>
</evidence>
<dbReference type="HOGENOM" id="CLU_084726_1_0_0"/>
<dbReference type="Gene3D" id="3.30.70.2660">
    <property type="match status" value="1"/>
</dbReference>
<proteinExistence type="predicted"/>
<dbReference type="GO" id="GO:0043571">
    <property type="term" value="P:maintenance of CRISPR repeat elements"/>
    <property type="evidence" value="ECO:0007669"/>
    <property type="project" value="InterPro"/>
</dbReference>
<dbReference type="KEGG" id="tos:Theos_0934"/>
<evidence type="ECO:0000256" key="2">
    <source>
        <dbReference type="SAM" id="MobiDB-lite"/>
    </source>
</evidence>
<dbReference type="InterPro" id="IPR013422">
    <property type="entry name" value="CRISPR-assoc_prot_Cas5_N"/>
</dbReference>
<dbReference type="PATRIC" id="fig|751945.3.peg.928"/>
<sequence length="228" mass="25584">MPTLLLQLRGPMQSWGVRSRFEYRDTWPYPTKSGVVGLLAAALGRDRKEDISDLAALRLGVRVDRKGVLKVDYQTAQGVLAADLRGMRNVQSWRYYLSDAAFLVGVEGEEDLLKELHRALKNPYFPLYLGRKGYVPSPPPYLPDGLRQEGLEEALKAYPCLVPKKPEGGFLLALEAQTGRLVYDQPVGPFSERRFAARYVEERLLPKEEVPEGPPTWEVADVDQQAGA</sequence>
<dbReference type="AlphaFoldDB" id="K7QYZ1"/>
<dbReference type="EMBL" id="CP003249">
    <property type="protein sequence ID" value="AFV75990.1"/>
    <property type="molecule type" value="Genomic_DNA"/>
</dbReference>
<name>K7QYZ1_THEOS</name>
<dbReference type="RefSeq" id="WP_016329181.1">
    <property type="nucleotide sequence ID" value="NC_019386.1"/>
</dbReference>
<dbReference type="Proteomes" id="UP000000211">
    <property type="component" value="Chromosome"/>
</dbReference>
<accession>K7QYZ1</accession>
<dbReference type="CDD" id="cd09756">
    <property type="entry name" value="Cas5_I-E"/>
    <property type="match status" value="1"/>
</dbReference>
<dbReference type="NCBIfam" id="TIGR01868">
    <property type="entry name" value="casD_Cas5e"/>
    <property type="match status" value="1"/>
</dbReference>
<dbReference type="GO" id="GO:0003723">
    <property type="term" value="F:RNA binding"/>
    <property type="evidence" value="ECO:0007669"/>
    <property type="project" value="InterPro"/>
</dbReference>
<evidence type="ECO:0000256" key="1">
    <source>
        <dbReference type="ARBA" id="ARBA00023118"/>
    </source>
</evidence>
<organism evidence="3 4">
    <name type="scientific">Thermus oshimai JL-2</name>
    <dbReference type="NCBI Taxonomy" id="751945"/>
    <lineage>
        <taxon>Bacteria</taxon>
        <taxon>Thermotogati</taxon>
        <taxon>Deinococcota</taxon>
        <taxon>Deinococci</taxon>
        <taxon>Thermales</taxon>
        <taxon>Thermaceae</taxon>
        <taxon>Thermus</taxon>
    </lineage>
</organism>
<dbReference type="eggNOG" id="ENOG502ZBPB">
    <property type="taxonomic scope" value="Bacteria"/>
</dbReference>
<dbReference type="OrthoDB" id="3189549at2"/>
<dbReference type="GO" id="GO:0051607">
    <property type="term" value="P:defense response to virus"/>
    <property type="evidence" value="ECO:0007669"/>
    <property type="project" value="UniProtKB-KW"/>
</dbReference>
<keyword evidence="4" id="KW-1185">Reference proteome</keyword>
<dbReference type="InterPro" id="IPR010147">
    <property type="entry name" value="CRISPR-assoc_prot_CasD"/>
</dbReference>
<evidence type="ECO:0000313" key="4">
    <source>
        <dbReference type="Proteomes" id="UP000000211"/>
    </source>
</evidence>
<feature type="region of interest" description="Disordered" evidence="2">
    <location>
        <begin position="207"/>
        <end position="228"/>
    </location>
</feature>
<gene>
    <name evidence="3" type="ORF">Theos_0934</name>
</gene>
<dbReference type="STRING" id="751945.Theos_0934"/>
<protein>
    <submittedName>
        <fullName evidence="3">CRISPR-associated protein Cas5</fullName>
    </submittedName>
</protein>